<evidence type="ECO:0000313" key="2">
    <source>
        <dbReference type="Proteomes" id="UP001064048"/>
    </source>
</evidence>
<reference evidence="1 2" key="1">
    <citation type="journal article" date="2022" name="Genome Biol. Evol.">
        <title>The Spruce Budworm Genome: Reconstructing the Evolutionary History of Antifreeze Proteins.</title>
        <authorList>
            <person name="Beliveau C."/>
            <person name="Gagne P."/>
            <person name="Picq S."/>
            <person name="Vernygora O."/>
            <person name="Keeling C.I."/>
            <person name="Pinkney K."/>
            <person name="Doucet D."/>
            <person name="Wen F."/>
            <person name="Johnston J.S."/>
            <person name="Maaroufi H."/>
            <person name="Boyle B."/>
            <person name="Laroche J."/>
            <person name="Dewar K."/>
            <person name="Juretic N."/>
            <person name="Blackburn G."/>
            <person name="Nisole A."/>
            <person name="Brunet B."/>
            <person name="Brandao M."/>
            <person name="Lumley L."/>
            <person name="Duan J."/>
            <person name="Quan G."/>
            <person name="Lucarotti C.J."/>
            <person name="Roe A.D."/>
            <person name="Sperling F.A.H."/>
            <person name="Levesque R.C."/>
            <person name="Cusson M."/>
        </authorList>
    </citation>
    <scope>NUCLEOTIDE SEQUENCE [LARGE SCALE GENOMIC DNA]</scope>
    <source>
        <strain evidence="1">Glfc:IPQL:Cfum</strain>
    </source>
</reference>
<keyword evidence="2" id="KW-1185">Reference proteome</keyword>
<accession>A0ACC0JJI4</accession>
<dbReference type="EMBL" id="CM046104">
    <property type="protein sequence ID" value="KAI8424213.1"/>
    <property type="molecule type" value="Genomic_DNA"/>
</dbReference>
<comment type="caution">
    <text evidence="1">The sequence shown here is derived from an EMBL/GenBank/DDBJ whole genome shotgun (WGS) entry which is preliminary data.</text>
</comment>
<evidence type="ECO:0000313" key="1">
    <source>
        <dbReference type="EMBL" id="KAI8424213.1"/>
    </source>
</evidence>
<dbReference type="Proteomes" id="UP001064048">
    <property type="component" value="Chromosome 4"/>
</dbReference>
<sequence>WELKGLHCYKFFNIRHSWEKAAELCRRYGSELMVVDTYSENNMTASMIPPSPTNNHYWLGLATVDDLRTNTLESAAGTLVSQYAGFWDLRQPNPKDGECVDVHVAADSQSWELTTCESLLPFMCRANACPAGTFHCSNGKCINAAFRCDKQDDCGDASDEMDCSSECHFYMASSGDVVESPNYPHKYPAFSDCKWTLEGPQGQNIVLQFQDFETEKTFDTVQILVGGRTEDKSVNLATLSGKQDLSSKIYVSASNFMIIKFSTDGSVERKGFRASWKTESSNCGGILRATPQGQVLTSPGYPNGYPGGLECMYIIEAQAGRIISLEIEDLELGMNRDYIVVKDGNTPSSPVLARLTGPGEENQKVVVSTTNHLYMYFRTSLGDSKKGFNMRYSQGCKATIIASNGTLTSPAYGLGNYPNNQECLFRIKNPNGGPLSLKFDEFNIHPSDVVQVFDGASTSGLRLHSDNGFIVKPRITLTASSGEMLIRFVSDALHNGPGWKATFSADCPPLKSGIGALASNRDTAFGTVVTFSCPIGQEFATGKSRLVTKCLDGGKWSITYIPSCQEVYCGPVPQIDNGFSIGSTNVTYRGVATYQCYAGFAFPTGQPIERISCLSDGRWERTPTCLASQCVALPDVSHANVTILNGGGRSYGTIVRYECEPGYVRSGQPVLLCMSNGTWSGDVPTCSKAICPIFPEIKNGFIVDQTRVYMYGDEARVQCFKGYKLNGPSVLKCGPNQEFDTPPTCDDINECLISQCDAASTNCKNTQGGFYCPCRPGFAPSLDCRPVGDLGLINGAVPDESITTSTPEPGYHKGMVRLNNGGGWCGNNLEAGANWILIDLRAPTIIRGFRTMSVMRADGNIAFTSAIRIQYTNDLTDAFKDYTNPDGTAVEFRILEPTLSVLNLPMPIEAQYVKFKIQDYVGAPCLKLEVMGCARLDCADINECSENNGGCDQKCINTPGNFSCACNIGYELYASNGTAGFSIETSETGERDGDTYQRNKSCVPVMCPPLASPENGKLLSTKTGYHFGDIVQFQCDFGYVMSGFSSLLCTSSDARCVTLSDDKNDGLKIIRDDPESVLLPYRDNVTITCTSPGRQLRNTVTSSFRQCVYDPKPGLPEYWLSGAQPQCPRKDCGVPMPTPGAEYGQYLDTRYQSSFFFGCQNTFKLAGQTSKHDNVVRCQANGIWDFGDLRCEGPVCEDPGRPADGYQLARSYEQGSEVLFGCSRPGYILINPRPITCIREPECKSIRPLGLASGRIPDSAINATSERPNYEARNVRLNSVTGWCGKQEAFTYVSVDLGKVYRVKAILVKGVVTSDIVGRPTEIRFFYKQAENENYVVYFPNFNLTMRDPGNYGELAMITLPKYVQARFVILGIVSFMDNACLKFELMGCDEATTEPLLGYDYGYSPCVDNEPPVFQNCPQQPIVVQTDVNGGLLPVNFTEPTATDNSGAIARLEVTPQHFKTPLQVFHNMVVRYVAFDFDGNVAICEVNITVPDYTPPKLSCPQSYVIELVDKQDSYAVNFNETRRRINATDASGEVFLKFIPDRAVIPIRGYENVTVIASDKYGNKAQCHFQVSVQATPCVDWELTPPANGALNCLPGDRGIQCIATCSPGFRFTDGEPVKTFVCETKRQWAPTAVVPDCVSENTQQAAYHVVASVQYRALGAVSNACLPQYKDLLAQYDNILNERLSQRCSAVNVNINVTFVKAMPSLLDENVVKMDFVLAITPAIRQTQLYDLCGSTLNLIFDLSVPYASALIEPVLNVSSIGNQCPPLRAIRSSISRGFTCSVGEVLNMDTNDVPRCLHCPAGTFAGEKQKSCTMCPRGYFQNQARQGSCLKCPQGTFTREEGSKDVTDCIPVCGYGTYSPTGLVPCLECPRNSYTSEPPPGGFKDCQACPIDPCSANGNPCTNGASCIALQQGRFKCECLPGWEGQLCETNTDDCIEKPCLLGAPCTDLVNDFSCACPPGFTGKRCHEKIDLCSNEPCKHGICVDKLFVHQCVCEPGWTGPSCDININECPSGTDGKQCETAPERCIGSPCMHGGKCQDFGSGLNCTCSSDYTGIGCQYEFDACEAGLCQNGATCVDDGEAISVDYDLYFSDPLRSSAAQVVPFDSGSTDSLTIAMWVQYTQQDEGGVFFTAYSVSNSHIALNRRSIIQAHSNGVQVSLFPELQDVYLSFGEYATVNDGQWHHVAIVWDAEFCPPLADPLGGYQSCRDWGAGGQFKVCEIACRDSLRFSQPVPPFYTCGAEGFWRPTANPSLPLVYPACSPASPAQRVFKVSMLFPSSVLCNDAGQAVLRQKVRSAINQLNRDWNFCSYAVDGTRECKELDINVKCDHRANVRQTRQVSSPPTATADDTYVLDAIIPVEDDPVIHSGNNERSTVQRLLEKLILEDEQFDVRSILPNTVPDPASLELVSDYACPMGQVVMAPDCVACAVGTYLDGASDTCQPCPSGTYQSEAGQLQCTPCPAIAGQPGVTQATGARSAADCKGEQLGSDGGCEPCPRGTWRALGSGAACASCPPGTTTPQSGASSADQCSLPVCRAGSYLNVTLNTCIQCKKGTYQAEAQQTQCVPCPINTSTRGPGATAESECTNPCEMSGPEMHCDTNAYCLLIPETSDFKCQCKPDVCLEFCDNGGECVKDTRGEPSCRCTGSFTGRHCRDKSEFAYIASGVAGGVIFIIFLVLLKKEPKKTLTPAIDQNGSQVNFYYGAHTPYAESIAPSHHSTYAHYYDDEEDGWEMPNFYNETYMKESLHNGMNGKMNSLARSNASIYGTKEDLYDRLKRHAYPVIFSQLLGFLCLTLNKSPNDDLSPALSDSIQGMPPAKEESIQESNCLEILNIVEKSPAKSTLVDVRACNKPAAKVWFRGVRSSKFRHVYGVPSKRERCYDNIKITRNAHDSNFCAVNPKFVAIVTETGRLDFNASRVTGHKGPVLDIKWNPFNDNIIASCSDDCTVKLWHIPDGGLSMHLTDWLVELHGHKRRVAYIDDVIYCMSFNRDGSLLATTCKDKKLREGPCHLGTKASKCTFLGSQGKVLTTGFSRYSDRQYAIWDQHSLDKPLACETIDSSSGVVFPYYDHDTNMEDLYPDTAAPLPALSAKDWLSGMNAPPLLISMKTVIEKSQKTSANQNTKFHQLQKMFGKQSGDAEPVPLYKQINQGDVFSTEHELRIAFNRQGEELRIVKRQLHNSQQRVRELEQHIAALQSHIQRESS</sequence>
<protein>
    <submittedName>
        <fullName evidence="1">Uncharacterized protein</fullName>
    </submittedName>
</protein>
<feature type="non-terminal residue" evidence="1">
    <location>
        <position position="1"/>
    </location>
</feature>
<name>A0ACC0JJI4_CHOFU</name>
<gene>
    <name evidence="1" type="ORF">MSG28_002789</name>
</gene>
<organism evidence="1 2">
    <name type="scientific">Choristoneura fumiferana</name>
    <name type="common">Spruce budworm moth</name>
    <name type="synonym">Archips fumiferana</name>
    <dbReference type="NCBI Taxonomy" id="7141"/>
    <lineage>
        <taxon>Eukaryota</taxon>
        <taxon>Metazoa</taxon>
        <taxon>Ecdysozoa</taxon>
        <taxon>Arthropoda</taxon>
        <taxon>Hexapoda</taxon>
        <taxon>Insecta</taxon>
        <taxon>Pterygota</taxon>
        <taxon>Neoptera</taxon>
        <taxon>Endopterygota</taxon>
        <taxon>Lepidoptera</taxon>
        <taxon>Glossata</taxon>
        <taxon>Ditrysia</taxon>
        <taxon>Tortricoidea</taxon>
        <taxon>Tortricidae</taxon>
        <taxon>Tortricinae</taxon>
        <taxon>Choristoneura</taxon>
    </lineage>
</organism>
<proteinExistence type="predicted"/>